<protein>
    <submittedName>
        <fullName evidence="1">Uncharacterized protein</fullName>
    </submittedName>
</protein>
<name>A0ACD3AMA9_9AGAR</name>
<gene>
    <name evidence="1" type="ORF">BDN72DRAFT_127066</name>
</gene>
<keyword evidence="2" id="KW-1185">Reference proteome</keyword>
<dbReference type="Proteomes" id="UP000308600">
    <property type="component" value="Unassembled WGS sequence"/>
</dbReference>
<accession>A0ACD3AMA9</accession>
<evidence type="ECO:0000313" key="2">
    <source>
        <dbReference type="Proteomes" id="UP000308600"/>
    </source>
</evidence>
<organism evidence="1 2">
    <name type="scientific">Pluteus cervinus</name>
    <dbReference type="NCBI Taxonomy" id="181527"/>
    <lineage>
        <taxon>Eukaryota</taxon>
        <taxon>Fungi</taxon>
        <taxon>Dikarya</taxon>
        <taxon>Basidiomycota</taxon>
        <taxon>Agaricomycotina</taxon>
        <taxon>Agaricomycetes</taxon>
        <taxon>Agaricomycetidae</taxon>
        <taxon>Agaricales</taxon>
        <taxon>Pluteineae</taxon>
        <taxon>Pluteaceae</taxon>
        <taxon>Pluteus</taxon>
    </lineage>
</organism>
<evidence type="ECO:0000313" key="1">
    <source>
        <dbReference type="EMBL" id="TFK66910.1"/>
    </source>
</evidence>
<reference evidence="1 2" key="1">
    <citation type="journal article" date="2019" name="Nat. Ecol. Evol.">
        <title>Megaphylogeny resolves global patterns of mushroom evolution.</title>
        <authorList>
            <person name="Varga T."/>
            <person name="Krizsan K."/>
            <person name="Foldi C."/>
            <person name="Dima B."/>
            <person name="Sanchez-Garcia M."/>
            <person name="Sanchez-Ramirez S."/>
            <person name="Szollosi G.J."/>
            <person name="Szarkandi J.G."/>
            <person name="Papp V."/>
            <person name="Albert L."/>
            <person name="Andreopoulos W."/>
            <person name="Angelini C."/>
            <person name="Antonin V."/>
            <person name="Barry K.W."/>
            <person name="Bougher N.L."/>
            <person name="Buchanan P."/>
            <person name="Buyck B."/>
            <person name="Bense V."/>
            <person name="Catcheside P."/>
            <person name="Chovatia M."/>
            <person name="Cooper J."/>
            <person name="Damon W."/>
            <person name="Desjardin D."/>
            <person name="Finy P."/>
            <person name="Geml J."/>
            <person name="Haridas S."/>
            <person name="Hughes K."/>
            <person name="Justo A."/>
            <person name="Karasinski D."/>
            <person name="Kautmanova I."/>
            <person name="Kiss B."/>
            <person name="Kocsube S."/>
            <person name="Kotiranta H."/>
            <person name="LaButti K.M."/>
            <person name="Lechner B.E."/>
            <person name="Liimatainen K."/>
            <person name="Lipzen A."/>
            <person name="Lukacs Z."/>
            <person name="Mihaltcheva S."/>
            <person name="Morgado L.N."/>
            <person name="Niskanen T."/>
            <person name="Noordeloos M.E."/>
            <person name="Ohm R.A."/>
            <person name="Ortiz-Santana B."/>
            <person name="Ovrebo C."/>
            <person name="Racz N."/>
            <person name="Riley R."/>
            <person name="Savchenko A."/>
            <person name="Shiryaev A."/>
            <person name="Soop K."/>
            <person name="Spirin V."/>
            <person name="Szebenyi C."/>
            <person name="Tomsovsky M."/>
            <person name="Tulloss R.E."/>
            <person name="Uehling J."/>
            <person name="Grigoriev I.V."/>
            <person name="Vagvolgyi C."/>
            <person name="Papp T."/>
            <person name="Martin F.M."/>
            <person name="Miettinen O."/>
            <person name="Hibbett D.S."/>
            <person name="Nagy L.G."/>
        </authorList>
    </citation>
    <scope>NUCLEOTIDE SEQUENCE [LARGE SCALE GENOMIC DNA]</scope>
    <source>
        <strain evidence="1 2">NL-1719</strain>
    </source>
</reference>
<proteinExistence type="predicted"/>
<sequence length="320" mass="36287">MKRPQQKRGSLHTSYSFTFPPDLERLILELAARSSSKIAVTLLQVSREVQAWIMPILCRVVPHINTSVSHRRYLNRNWYLEHGDDVRHLLLDLTGQEISPFISLCPNVQDLAIWGYPKDRDLVLSELEESKSCSDMPITHLSVNLRQLFLNLYTTTAAPKVPISSRSTQDFEFGPKLGRRAILRNVTHLQLVNLSGDWDTHFGLAYLPNLTHIAVSAGVSTGFLVGALRNCQELQAIVIISPWMVQEEDGQEVTCKFSSERAMEIEMEFSALGSGELGSEKIVPVQVAYTEDWIAGARGRQSMWTLADDVIKERRRKWQN</sequence>
<dbReference type="EMBL" id="ML208391">
    <property type="protein sequence ID" value="TFK66910.1"/>
    <property type="molecule type" value="Genomic_DNA"/>
</dbReference>